<reference evidence="2 3" key="1">
    <citation type="journal article" date="2024" name="Genome Biol. Evol.">
        <title>Chromosome-level genome assembly of the viviparous eelpout Zoarces viviparus.</title>
        <authorList>
            <person name="Fuhrmann N."/>
            <person name="Brasseur M.V."/>
            <person name="Bakowski C.E."/>
            <person name="Podsiadlowski L."/>
            <person name="Prost S."/>
            <person name="Krehenwinkel H."/>
            <person name="Mayer C."/>
        </authorList>
    </citation>
    <scope>NUCLEOTIDE SEQUENCE [LARGE SCALE GENOMIC DNA]</scope>
    <source>
        <strain evidence="2">NO-MEL_2022_Ind0_liver</strain>
    </source>
</reference>
<dbReference type="AlphaFoldDB" id="A0AAW1E9H8"/>
<proteinExistence type="predicted"/>
<name>A0AAW1E9H8_ZOAVI</name>
<dbReference type="Proteomes" id="UP001488805">
    <property type="component" value="Unassembled WGS sequence"/>
</dbReference>
<organism evidence="2 3">
    <name type="scientific">Zoarces viviparus</name>
    <name type="common">Viviparous eelpout</name>
    <name type="synonym">Blennius viviparus</name>
    <dbReference type="NCBI Taxonomy" id="48416"/>
    <lineage>
        <taxon>Eukaryota</taxon>
        <taxon>Metazoa</taxon>
        <taxon>Chordata</taxon>
        <taxon>Craniata</taxon>
        <taxon>Vertebrata</taxon>
        <taxon>Euteleostomi</taxon>
        <taxon>Actinopterygii</taxon>
        <taxon>Neopterygii</taxon>
        <taxon>Teleostei</taxon>
        <taxon>Neoteleostei</taxon>
        <taxon>Acanthomorphata</taxon>
        <taxon>Eupercaria</taxon>
        <taxon>Perciformes</taxon>
        <taxon>Cottioidei</taxon>
        <taxon>Zoarcales</taxon>
        <taxon>Zoarcidae</taxon>
        <taxon>Zoarcinae</taxon>
        <taxon>Zoarces</taxon>
    </lineage>
</organism>
<protein>
    <submittedName>
        <fullName evidence="2">Uncharacterized protein</fullName>
    </submittedName>
</protein>
<evidence type="ECO:0000313" key="2">
    <source>
        <dbReference type="EMBL" id="KAK9519229.1"/>
    </source>
</evidence>
<sequence>MLNILKCFDAQAASTCINPYAVDVIRGQEEGSSLRDLAHRGSTGSSGRGGAHDGSEEIRRLDHQDSHGSKLQGPGPPGGQR</sequence>
<evidence type="ECO:0000313" key="3">
    <source>
        <dbReference type="Proteomes" id="UP001488805"/>
    </source>
</evidence>
<feature type="compositionally biased region" description="Basic and acidic residues" evidence="1">
    <location>
        <begin position="50"/>
        <end position="68"/>
    </location>
</feature>
<feature type="region of interest" description="Disordered" evidence="1">
    <location>
        <begin position="33"/>
        <end position="81"/>
    </location>
</feature>
<gene>
    <name evidence="2" type="ORF">VZT92_021970</name>
</gene>
<evidence type="ECO:0000256" key="1">
    <source>
        <dbReference type="SAM" id="MobiDB-lite"/>
    </source>
</evidence>
<dbReference type="EMBL" id="JBCEZU010000434">
    <property type="protein sequence ID" value="KAK9519229.1"/>
    <property type="molecule type" value="Genomic_DNA"/>
</dbReference>
<accession>A0AAW1E9H8</accession>
<comment type="caution">
    <text evidence="2">The sequence shown here is derived from an EMBL/GenBank/DDBJ whole genome shotgun (WGS) entry which is preliminary data.</text>
</comment>
<keyword evidence="3" id="KW-1185">Reference proteome</keyword>